<dbReference type="Proteomes" id="UP000555448">
    <property type="component" value="Unassembled WGS sequence"/>
</dbReference>
<sequence length="208" mass="22334">MKTKALTLAAIVAAGFAAQPAFAQDASTVDLAPNGTSFRGFRLEANAGGDRFMSEGEHNDKFGYGGTFGFDGTLGERVVIGAEGSYWRPGNGNENCTGLADRNSICHKGFQEIGAAFRVGYLVSPQLLIFGKGGYVNREQRKRIVGPTGRQLVYDHYNADGYQLGAGAEYTLTQGRAPVYVNAQYVYSNFHGHSSAQRVMGGVGIRFK</sequence>
<comment type="caution">
    <text evidence="4">The sequence shown here is derived from an EMBL/GenBank/DDBJ whole genome shotgun (WGS) entry which is preliminary data.</text>
</comment>
<dbReference type="InterPro" id="IPR027385">
    <property type="entry name" value="Beta-barrel_OMP"/>
</dbReference>
<evidence type="ECO:0000313" key="5">
    <source>
        <dbReference type="Proteomes" id="UP000555448"/>
    </source>
</evidence>
<accession>A0A7W7NXQ0</accession>
<feature type="domain" description="Outer membrane protein beta-barrel" evidence="3">
    <location>
        <begin position="10"/>
        <end position="207"/>
    </location>
</feature>
<keyword evidence="1 2" id="KW-0732">Signal</keyword>
<feature type="signal peptide" evidence="2">
    <location>
        <begin position="1"/>
        <end position="23"/>
    </location>
</feature>
<evidence type="ECO:0000256" key="1">
    <source>
        <dbReference type="ARBA" id="ARBA00022729"/>
    </source>
</evidence>
<evidence type="ECO:0000313" key="4">
    <source>
        <dbReference type="EMBL" id="MBB4860571.1"/>
    </source>
</evidence>
<dbReference type="AlphaFoldDB" id="A0A7W7NXQ0"/>
<dbReference type="SUPFAM" id="SSF56925">
    <property type="entry name" value="OMPA-like"/>
    <property type="match status" value="1"/>
</dbReference>
<dbReference type="Pfam" id="PF13505">
    <property type="entry name" value="OMP_b-brl"/>
    <property type="match status" value="1"/>
</dbReference>
<organism evidence="4 5">
    <name type="scientific">Novosphingobium chloroacetimidivorans</name>
    <dbReference type="NCBI Taxonomy" id="1428314"/>
    <lineage>
        <taxon>Bacteria</taxon>
        <taxon>Pseudomonadati</taxon>
        <taxon>Pseudomonadota</taxon>
        <taxon>Alphaproteobacteria</taxon>
        <taxon>Sphingomonadales</taxon>
        <taxon>Sphingomonadaceae</taxon>
        <taxon>Novosphingobium</taxon>
    </lineage>
</organism>
<protein>
    <submittedName>
        <fullName evidence="4">Outer membrane immunogenic protein</fullName>
    </submittedName>
</protein>
<reference evidence="4 5" key="1">
    <citation type="submission" date="2020-08" db="EMBL/GenBank/DDBJ databases">
        <title>Functional genomics of gut bacteria from endangered species of beetles.</title>
        <authorList>
            <person name="Carlos-Shanley C."/>
        </authorList>
    </citation>
    <scope>NUCLEOTIDE SEQUENCE [LARGE SCALE GENOMIC DNA]</scope>
    <source>
        <strain evidence="4 5">S00245</strain>
    </source>
</reference>
<dbReference type="RefSeq" id="WP_184249642.1">
    <property type="nucleotide sequence ID" value="NZ_JACHLR010000025.1"/>
</dbReference>
<evidence type="ECO:0000256" key="2">
    <source>
        <dbReference type="SAM" id="SignalP"/>
    </source>
</evidence>
<gene>
    <name evidence="4" type="ORF">HNO88_003915</name>
</gene>
<evidence type="ECO:0000259" key="3">
    <source>
        <dbReference type="Pfam" id="PF13505"/>
    </source>
</evidence>
<feature type="chain" id="PRO_5030735481" evidence="2">
    <location>
        <begin position="24"/>
        <end position="208"/>
    </location>
</feature>
<keyword evidence="5" id="KW-1185">Reference proteome</keyword>
<dbReference type="EMBL" id="JACHLR010000025">
    <property type="protein sequence ID" value="MBB4860571.1"/>
    <property type="molecule type" value="Genomic_DNA"/>
</dbReference>
<dbReference type="InterPro" id="IPR011250">
    <property type="entry name" value="OMP/PagP_B-barrel"/>
</dbReference>
<name>A0A7W7NXQ0_9SPHN</name>
<proteinExistence type="predicted"/>